<evidence type="ECO:0000256" key="4">
    <source>
        <dbReference type="ARBA" id="ARBA00022553"/>
    </source>
</evidence>
<dbReference type="PROSITE" id="PS50109">
    <property type="entry name" value="HIS_KIN"/>
    <property type="match status" value="1"/>
</dbReference>
<keyword evidence="7 13" id="KW-0547">Nucleotide-binding</keyword>
<evidence type="ECO:0000256" key="14">
    <source>
        <dbReference type="SAM" id="Coils"/>
    </source>
</evidence>
<keyword evidence="3 13" id="KW-1003">Cell membrane</keyword>
<proteinExistence type="predicted"/>
<dbReference type="GO" id="GO:0046983">
    <property type="term" value="F:protein dimerization activity"/>
    <property type="evidence" value="ECO:0007669"/>
    <property type="project" value="InterPro"/>
</dbReference>
<evidence type="ECO:0000256" key="5">
    <source>
        <dbReference type="ARBA" id="ARBA00022679"/>
    </source>
</evidence>
<evidence type="ECO:0000256" key="12">
    <source>
        <dbReference type="ARBA" id="ARBA00023136"/>
    </source>
</evidence>
<evidence type="ECO:0000256" key="2">
    <source>
        <dbReference type="ARBA" id="ARBA00004651"/>
    </source>
</evidence>
<keyword evidence="12 13" id="KW-0472">Membrane</keyword>
<dbReference type="Gene3D" id="1.20.5.1930">
    <property type="match status" value="1"/>
</dbReference>
<protein>
    <recommendedName>
        <fullName evidence="13">Sensor histidine kinase</fullName>
        <ecNumber evidence="13">2.7.13.3</ecNumber>
    </recommendedName>
</protein>
<dbReference type="GO" id="GO:0005886">
    <property type="term" value="C:plasma membrane"/>
    <property type="evidence" value="ECO:0007669"/>
    <property type="project" value="UniProtKB-SubCell"/>
</dbReference>
<keyword evidence="4" id="KW-0597">Phosphoprotein</keyword>
<dbReference type="Proteomes" id="UP000254879">
    <property type="component" value="Unassembled WGS sequence"/>
</dbReference>
<sequence>MTFTKLMMIYSTALLFAASLIGTIAYYFMSNITIYQLLIGQKVFYVPFVIFVPITVISVGVVIGALIGYYIKQKLEGIDISLRLLEQGDLEKNLAIEKEESFAEIQQVYQQINRLRKKMQLQNARTQEIASGYAETAGQSKEAILVEERHRIARELHDSVSQQLFAAMMLLSALNEQGEKNATPAMQKQLKLVESIVNDSQSEMRALLLHLRPTQLEGKSLKVGMEQLLQELTAKIPIEVRWEIADIALKKGIEDHLFRIVQELLSNTLRHSKAALLEVRLAIVDQVAILKVVDDGVGFNVGEVAQGSYGLQNMRERVEEFGGTIKIISFPNQGTSVEVKIPLVVERTSEDNDQSIID</sequence>
<dbReference type="SMART" id="SM00387">
    <property type="entry name" value="HATPase_c"/>
    <property type="match status" value="1"/>
</dbReference>
<reference evidence="17 18" key="1">
    <citation type="submission" date="2018-06" db="EMBL/GenBank/DDBJ databases">
        <authorList>
            <consortium name="Pathogen Informatics"/>
            <person name="Doyle S."/>
        </authorList>
    </citation>
    <scope>NUCLEOTIDE SEQUENCE [LARGE SCALE GENOMIC DNA]</scope>
    <source>
        <strain evidence="18">NCTC 10815</strain>
    </source>
</reference>
<dbReference type="InterPro" id="IPR005467">
    <property type="entry name" value="His_kinase_dom"/>
</dbReference>
<dbReference type="AlphaFoldDB" id="A0A378MBL0"/>
<keyword evidence="9 13" id="KW-0067">ATP-binding</keyword>
<dbReference type="CDD" id="cd16917">
    <property type="entry name" value="HATPase_UhpB-NarQ-NarX-like"/>
    <property type="match status" value="1"/>
</dbReference>
<dbReference type="SUPFAM" id="SSF55874">
    <property type="entry name" value="ATPase domain of HSP90 chaperone/DNA topoisomerase II/histidine kinase"/>
    <property type="match status" value="1"/>
</dbReference>
<evidence type="ECO:0000256" key="8">
    <source>
        <dbReference type="ARBA" id="ARBA00022777"/>
    </source>
</evidence>
<dbReference type="Pfam" id="PF07730">
    <property type="entry name" value="HisKA_3"/>
    <property type="match status" value="1"/>
</dbReference>
<dbReference type="InterPro" id="IPR003594">
    <property type="entry name" value="HATPase_dom"/>
</dbReference>
<gene>
    <name evidence="17" type="primary">vraS</name>
    <name evidence="17" type="ORF">NCTC10815_01023</name>
</gene>
<feature type="domain" description="Histidine kinase" evidence="16">
    <location>
        <begin position="151"/>
        <end position="345"/>
    </location>
</feature>
<comment type="subcellular location">
    <subcellularLocation>
        <location evidence="2 13">Cell membrane</location>
        <topology evidence="2 13">Multi-pass membrane protein</topology>
    </subcellularLocation>
</comment>
<keyword evidence="10 15" id="KW-1133">Transmembrane helix</keyword>
<keyword evidence="5 13" id="KW-0808">Transferase</keyword>
<dbReference type="GO" id="GO:0005524">
    <property type="term" value="F:ATP binding"/>
    <property type="evidence" value="ECO:0007669"/>
    <property type="project" value="UniProtKB-UniRule"/>
</dbReference>
<feature type="coiled-coil region" evidence="14">
    <location>
        <begin position="98"/>
        <end position="125"/>
    </location>
</feature>
<evidence type="ECO:0000256" key="10">
    <source>
        <dbReference type="ARBA" id="ARBA00022989"/>
    </source>
</evidence>
<organism evidence="17 18">
    <name type="scientific">Listeria grayi</name>
    <name type="common">Listeria murrayi</name>
    <dbReference type="NCBI Taxonomy" id="1641"/>
    <lineage>
        <taxon>Bacteria</taxon>
        <taxon>Bacillati</taxon>
        <taxon>Bacillota</taxon>
        <taxon>Bacilli</taxon>
        <taxon>Bacillales</taxon>
        <taxon>Listeriaceae</taxon>
        <taxon>Listeria</taxon>
    </lineage>
</organism>
<dbReference type="InterPro" id="IPR036890">
    <property type="entry name" value="HATPase_C_sf"/>
</dbReference>
<keyword evidence="8 13" id="KW-0418">Kinase</keyword>
<evidence type="ECO:0000256" key="6">
    <source>
        <dbReference type="ARBA" id="ARBA00022692"/>
    </source>
</evidence>
<dbReference type="InterPro" id="IPR011712">
    <property type="entry name" value="Sig_transdc_His_kin_sub3_dim/P"/>
</dbReference>
<name>A0A378MBL0_LISGR</name>
<dbReference type="RefSeq" id="WP_003755046.1">
    <property type="nucleotide sequence ID" value="NZ_CABKNG010000001.1"/>
</dbReference>
<evidence type="ECO:0000256" key="7">
    <source>
        <dbReference type="ARBA" id="ARBA00022741"/>
    </source>
</evidence>
<keyword evidence="14" id="KW-0175">Coiled coil</keyword>
<dbReference type="PANTHER" id="PTHR24421">
    <property type="entry name" value="NITRATE/NITRITE SENSOR PROTEIN NARX-RELATED"/>
    <property type="match status" value="1"/>
</dbReference>
<dbReference type="InterPro" id="IPR017202">
    <property type="entry name" value="LiaS/VraS"/>
</dbReference>
<evidence type="ECO:0000256" key="11">
    <source>
        <dbReference type="ARBA" id="ARBA00023012"/>
    </source>
</evidence>
<dbReference type="PIRSF" id="PIRSF037431">
    <property type="entry name" value="STHK_LiaS"/>
    <property type="match status" value="1"/>
</dbReference>
<feature type="transmembrane region" description="Helical" evidence="15">
    <location>
        <begin position="48"/>
        <end position="71"/>
    </location>
</feature>
<evidence type="ECO:0000256" key="15">
    <source>
        <dbReference type="SAM" id="Phobius"/>
    </source>
</evidence>
<dbReference type="EMBL" id="UGPG01000001">
    <property type="protein sequence ID" value="STY43721.1"/>
    <property type="molecule type" value="Genomic_DNA"/>
</dbReference>
<comment type="catalytic activity">
    <reaction evidence="1 13">
        <text>ATP + protein L-histidine = ADP + protein N-phospho-L-histidine.</text>
        <dbReference type="EC" id="2.7.13.3"/>
    </reaction>
</comment>
<dbReference type="Gene3D" id="3.30.565.10">
    <property type="entry name" value="Histidine kinase-like ATPase, C-terminal domain"/>
    <property type="match status" value="1"/>
</dbReference>
<evidence type="ECO:0000313" key="18">
    <source>
        <dbReference type="Proteomes" id="UP000254879"/>
    </source>
</evidence>
<dbReference type="GO" id="GO:0000155">
    <property type="term" value="F:phosphorelay sensor kinase activity"/>
    <property type="evidence" value="ECO:0007669"/>
    <property type="project" value="UniProtKB-UniRule"/>
</dbReference>
<feature type="transmembrane region" description="Helical" evidence="15">
    <location>
        <begin position="7"/>
        <end position="28"/>
    </location>
</feature>
<keyword evidence="11 13" id="KW-0902">Two-component regulatory system</keyword>
<evidence type="ECO:0000256" key="3">
    <source>
        <dbReference type="ARBA" id="ARBA00022475"/>
    </source>
</evidence>
<dbReference type="PANTHER" id="PTHR24421:SF37">
    <property type="entry name" value="SENSOR HISTIDINE KINASE NARS"/>
    <property type="match status" value="1"/>
</dbReference>
<dbReference type="Pfam" id="PF02518">
    <property type="entry name" value="HATPase_c"/>
    <property type="match status" value="1"/>
</dbReference>
<dbReference type="EC" id="2.7.13.3" evidence="13"/>
<accession>A0A378MBL0</accession>
<evidence type="ECO:0000256" key="13">
    <source>
        <dbReference type="PIRNR" id="PIRNR037431"/>
    </source>
</evidence>
<evidence type="ECO:0000256" key="9">
    <source>
        <dbReference type="ARBA" id="ARBA00022840"/>
    </source>
</evidence>
<evidence type="ECO:0000313" key="17">
    <source>
        <dbReference type="EMBL" id="STY43721.1"/>
    </source>
</evidence>
<dbReference type="InterPro" id="IPR050482">
    <property type="entry name" value="Sensor_HK_TwoCompSys"/>
</dbReference>
<evidence type="ECO:0000256" key="1">
    <source>
        <dbReference type="ARBA" id="ARBA00000085"/>
    </source>
</evidence>
<keyword evidence="6 15" id="KW-0812">Transmembrane</keyword>
<evidence type="ECO:0000259" key="16">
    <source>
        <dbReference type="PROSITE" id="PS50109"/>
    </source>
</evidence>